<reference evidence="2 3" key="1">
    <citation type="submission" date="2015-11" db="EMBL/GenBank/DDBJ databases">
        <title>Exploring the genomic traits of fungus-feeding bacterial genus Collimonas.</title>
        <authorList>
            <person name="Song C."/>
            <person name="Schmidt R."/>
            <person name="de Jager V."/>
            <person name="Krzyzanowska D."/>
            <person name="Jongedijk E."/>
            <person name="Cankar K."/>
            <person name="Beekwilder J."/>
            <person name="van Veen A."/>
            <person name="de Boer W."/>
            <person name="van Veen J.A."/>
            <person name="Garbeva P."/>
        </authorList>
    </citation>
    <scope>NUCLEOTIDE SEQUENCE [LARGE SCALE GENOMIC DNA]</scope>
    <source>
        <strain evidence="2 3">Ter282</strain>
    </source>
</reference>
<accession>A0A127PXA3</accession>
<feature type="region of interest" description="Disordered" evidence="1">
    <location>
        <begin position="1"/>
        <end position="25"/>
    </location>
</feature>
<organism evidence="2 3">
    <name type="scientific">Collimonas arenae</name>
    <dbReference type="NCBI Taxonomy" id="279058"/>
    <lineage>
        <taxon>Bacteria</taxon>
        <taxon>Pseudomonadati</taxon>
        <taxon>Pseudomonadota</taxon>
        <taxon>Betaproteobacteria</taxon>
        <taxon>Burkholderiales</taxon>
        <taxon>Oxalobacteraceae</taxon>
        <taxon>Collimonas</taxon>
    </lineage>
</organism>
<evidence type="ECO:0000313" key="2">
    <source>
        <dbReference type="EMBL" id="AMP12264.1"/>
    </source>
</evidence>
<dbReference type="Proteomes" id="UP000071778">
    <property type="component" value="Chromosome"/>
</dbReference>
<proteinExistence type="predicted"/>
<dbReference type="AlphaFoldDB" id="A0A127PXA3"/>
<gene>
    <name evidence="2" type="ORF">CAter282_4608</name>
</gene>
<evidence type="ECO:0000256" key="1">
    <source>
        <dbReference type="SAM" id="MobiDB-lite"/>
    </source>
</evidence>
<evidence type="ECO:0000313" key="3">
    <source>
        <dbReference type="Proteomes" id="UP000071778"/>
    </source>
</evidence>
<sequence>MRNQSAGDAGTHDHDIGRQVIGHVQPPAFKTAGCVTQ</sequence>
<dbReference type="EMBL" id="CP013235">
    <property type="protein sequence ID" value="AMP12264.1"/>
    <property type="molecule type" value="Genomic_DNA"/>
</dbReference>
<keyword evidence="3" id="KW-1185">Reference proteome</keyword>
<name>A0A127PXA3_9BURK</name>
<protein>
    <submittedName>
        <fullName evidence="2">Uncharacterized protein</fullName>
    </submittedName>
</protein>